<organism evidence="10 11">
    <name type="scientific">Pseudanabaena catenata USMAC16</name>
    <dbReference type="NCBI Taxonomy" id="1855837"/>
    <lineage>
        <taxon>Bacteria</taxon>
        <taxon>Bacillati</taxon>
        <taxon>Cyanobacteriota</taxon>
        <taxon>Cyanophyceae</taxon>
        <taxon>Pseudanabaenales</taxon>
        <taxon>Pseudanabaenaceae</taxon>
        <taxon>Pseudanabaena</taxon>
    </lineage>
</organism>
<proteinExistence type="inferred from homology"/>
<feature type="transmembrane region" description="Helical" evidence="7">
    <location>
        <begin position="348"/>
        <end position="377"/>
    </location>
</feature>
<dbReference type="AlphaFoldDB" id="A0A9X4RJT3"/>
<evidence type="ECO:0000256" key="5">
    <source>
        <dbReference type="ARBA" id="ARBA00023136"/>
    </source>
</evidence>
<keyword evidence="4 7" id="KW-1133">Transmembrane helix</keyword>
<reference evidence="10" key="1">
    <citation type="submission" date="2019-05" db="EMBL/GenBank/DDBJ databases">
        <title>Whole genome sequencing of Pseudanabaena catenata USMAC16.</title>
        <authorList>
            <person name="Khan Z."/>
            <person name="Omar W.M."/>
            <person name="Convey P."/>
            <person name="Merican F."/>
            <person name="Najimudin N."/>
        </authorList>
    </citation>
    <scope>NUCLEOTIDE SEQUENCE</scope>
    <source>
        <strain evidence="10">USMAC16</strain>
    </source>
</reference>
<keyword evidence="2" id="KW-1003">Cell membrane</keyword>
<evidence type="ECO:0000256" key="3">
    <source>
        <dbReference type="ARBA" id="ARBA00022692"/>
    </source>
</evidence>
<dbReference type="Pfam" id="PF12704">
    <property type="entry name" value="MacB_PCD"/>
    <property type="match status" value="1"/>
</dbReference>
<feature type="transmembrane region" description="Helical" evidence="7">
    <location>
        <begin position="42"/>
        <end position="62"/>
    </location>
</feature>
<dbReference type="InterPro" id="IPR003838">
    <property type="entry name" value="ABC3_permease_C"/>
</dbReference>
<dbReference type="Proteomes" id="UP001152872">
    <property type="component" value="Unassembled WGS sequence"/>
</dbReference>
<accession>A0A9X4RJT3</accession>
<evidence type="ECO:0000256" key="7">
    <source>
        <dbReference type="SAM" id="Phobius"/>
    </source>
</evidence>
<dbReference type="Pfam" id="PF02687">
    <property type="entry name" value="FtsX"/>
    <property type="match status" value="1"/>
</dbReference>
<evidence type="ECO:0000313" key="10">
    <source>
        <dbReference type="EMBL" id="MDG3496782.1"/>
    </source>
</evidence>
<dbReference type="GO" id="GO:0005886">
    <property type="term" value="C:plasma membrane"/>
    <property type="evidence" value="ECO:0007669"/>
    <property type="project" value="UniProtKB-SubCell"/>
</dbReference>
<feature type="domain" description="ABC3 transporter permease C-terminal" evidence="8">
    <location>
        <begin position="308"/>
        <end position="421"/>
    </location>
</feature>
<evidence type="ECO:0000259" key="8">
    <source>
        <dbReference type="Pfam" id="PF02687"/>
    </source>
</evidence>
<dbReference type="GO" id="GO:0022857">
    <property type="term" value="F:transmembrane transporter activity"/>
    <property type="evidence" value="ECO:0007669"/>
    <property type="project" value="TreeGrafter"/>
</dbReference>
<evidence type="ECO:0000256" key="6">
    <source>
        <dbReference type="ARBA" id="ARBA00038076"/>
    </source>
</evidence>
<feature type="transmembrane region" description="Helical" evidence="7">
    <location>
        <begin position="298"/>
        <end position="327"/>
    </location>
</feature>
<keyword evidence="11" id="KW-1185">Reference proteome</keyword>
<dbReference type="EMBL" id="VBTY01000228">
    <property type="protein sequence ID" value="MDG3496782.1"/>
    <property type="molecule type" value="Genomic_DNA"/>
</dbReference>
<feature type="domain" description="MacB-like periplasmic core" evidence="9">
    <location>
        <begin position="41"/>
        <end position="267"/>
    </location>
</feature>
<name>A0A9X4RJT3_9CYAN</name>
<dbReference type="PANTHER" id="PTHR30572:SF4">
    <property type="entry name" value="ABC TRANSPORTER PERMEASE YTRF"/>
    <property type="match status" value="1"/>
</dbReference>
<gene>
    <name evidence="10" type="ORF">FEV09_19770</name>
</gene>
<dbReference type="PANTHER" id="PTHR30572">
    <property type="entry name" value="MEMBRANE COMPONENT OF TRANSPORTER-RELATED"/>
    <property type="match status" value="1"/>
</dbReference>
<dbReference type="InterPro" id="IPR025857">
    <property type="entry name" value="MacB_PCD"/>
</dbReference>
<comment type="similarity">
    <text evidence="6">Belongs to the ABC-4 integral membrane protein family.</text>
</comment>
<evidence type="ECO:0000256" key="4">
    <source>
        <dbReference type="ARBA" id="ARBA00022989"/>
    </source>
</evidence>
<sequence length="428" mass="45482">MQNAKPISKLIAQQRLQVAKVPFTEILTMAAESLWNNRLRTALTMLGVIIGIAAVIAITSVGQGIQKATENQLQALGTNSINVLTGAARTGGVNQGGGSASTLTLEDAQAVAKAPAVKLVSAYLQRTRQVSFENQNTSTTVIGTDVNYSPIRNTFPTEGRYFEQEDIDNAKSLVVLGSKVRSDLFGRSNAIGQRIRIQGEQYQVIGVMESKGSTGGFDQDDRVYIPLKNMSARQVGNNALQGISVSGFWVQALDEAELEAAQFQLTNLLRLRHKIFPPQPDDFRIVNQTDILSAFTNIVGLLTLMVGAIAAISLVVGGIGIANIMLVSVVERTREIGVRKALGATRSAILNQFLTEAILVSGLGGVVGIALGIAIAYGSATIFQFPFLVSIWSVVAGFGLSMMVGLVAGVIPARSAAKLDPIQALRSD</sequence>
<evidence type="ECO:0000313" key="11">
    <source>
        <dbReference type="Proteomes" id="UP001152872"/>
    </source>
</evidence>
<keyword evidence="5 7" id="KW-0472">Membrane</keyword>
<dbReference type="InterPro" id="IPR050250">
    <property type="entry name" value="Macrolide_Exporter_MacB"/>
</dbReference>
<protein>
    <submittedName>
        <fullName evidence="10">ABC transporter permease</fullName>
    </submittedName>
</protein>
<evidence type="ECO:0000256" key="2">
    <source>
        <dbReference type="ARBA" id="ARBA00022475"/>
    </source>
</evidence>
<dbReference type="RefSeq" id="WP_009628976.1">
    <property type="nucleotide sequence ID" value="NZ_VBTY01000228.1"/>
</dbReference>
<evidence type="ECO:0000256" key="1">
    <source>
        <dbReference type="ARBA" id="ARBA00004651"/>
    </source>
</evidence>
<comment type="subcellular location">
    <subcellularLocation>
        <location evidence="1">Cell membrane</location>
        <topology evidence="1">Multi-pass membrane protein</topology>
    </subcellularLocation>
</comment>
<evidence type="ECO:0000259" key="9">
    <source>
        <dbReference type="Pfam" id="PF12704"/>
    </source>
</evidence>
<comment type="caution">
    <text evidence="10">The sequence shown here is derived from an EMBL/GenBank/DDBJ whole genome shotgun (WGS) entry which is preliminary data.</text>
</comment>
<keyword evidence="3 7" id="KW-0812">Transmembrane</keyword>
<feature type="transmembrane region" description="Helical" evidence="7">
    <location>
        <begin position="389"/>
        <end position="411"/>
    </location>
</feature>